<sequence>MLDHAGHALDPFQIGVRAKAVVEARALQAVAVGHFNGVHLGFVERLGDLLGVLYAVLVANGVAAIAQGHVGDVDFLVRIHGVVSPWLRRQRLRRPACGRPCVLQCADQRWS</sequence>
<proteinExistence type="predicted"/>
<accession>A0A644ZRS4</accession>
<dbReference type="AlphaFoldDB" id="A0A644ZRS4"/>
<dbReference type="EMBL" id="VSSQ01009784">
    <property type="protein sequence ID" value="MPM42591.1"/>
    <property type="molecule type" value="Genomic_DNA"/>
</dbReference>
<protein>
    <submittedName>
        <fullName evidence="1">Uncharacterized protein</fullName>
    </submittedName>
</protein>
<reference evidence="1" key="1">
    <citation type="submission" date="2019-08" db="EMBL/GenBank/DDBJ databases">
        <authorList>
            <person name="Kucharzyk K."/>
            <person name="Murdoch R.W."/>
            <person name="Higgins S."/>
            <person name="Loffler F."/>
        </authorList>
    </citation>
    <scope>NUCLEOTIDE SEQUENCE</scope>
</reference>
<gene>
    <name evidence="1" type="ORF">SDC9_89257</name>
</gene>
<comment type="caution">
    <text evidence="1">The sequence shown here is derived from an EMBL/GenBank/DDBJ whole genome shotgun (WGS) entry which is preliminary data.</text>
</comment>
<name>A0A644ZRS4_9ZZZZ</name>
<organism evidence="1">
    <name type="scientific">bioreactor metagenome</name>
    <dbReference type="NCBI Taxonomy" id="1076179"/>
    <lineage>
        <taxon>unclassified sequences</taxon>
        <taxon>metagenomes</taxon>
        <taxon>ecological metagenomes</taxon>
    </lineage>
</organism>
<evidence type="ECO:0000313" key="1">
    <source>
        <dbReference type="EMBL" id="MPM42591.1"/>
    </source>
</evidence>